<name>A0A0K1QA15_9BACT</name>
<dbReference type="SUPFAM" id="SSF51445">
    <property type="entry name" value="(Trans)glycosidases"/>
    <property type="match status" value="1"/>
</dbReference>
<accession>A0A0K1QA15</accession>
<reference evidence="1 2" key="1">
    <citation type="submission" date="2015-08" db="EMBL/GenBank/DDBJ databases">
        <authorList>
            <person name="Babu N.S."/>
            <person name="Beckwith C.J."/>
            <person name="Beseler K.G."/>
            <person name="Brison A."/>
            <person name="Carone J.V."/>
            <person name="Caskin T.P."/>
            <person name="Diamond M."/>
            <person name="Durham M.E."/>
            <person name="Foxe J.M."/>
            <person name="Go M."/>
            <person name="Henderson B.A."/>
            <person name="Jones I.B."/>
            <person name="McGettigan J.A."/>
            <person name="Micheletti S.J."/>
            <person name="Nasrallah M.E."/>
            <person name="Ortiz D."/>
            <person name="Piller C.R."/>
            <person name="Privatt S.R."/>
            <person name="Schneider S.L."/>
            <person name="Sharp S."/>
            <person name="Smith T.C."/>
            <person name="Stanton J.D."/>
            <person name="Ullery H.E."/>
            <person name="Wilson R.J."/>
            <person name="Serrano M.G."/>
            <person name="Buck G."/>
            <person name="Lee V."/>
            <person name="Wang Y."/>
            <person name="Carvalho R."/>
            <person name="Voegtly L."/>
            <person name="Shi R."/>
            <person name="Duckworth R."/>
            <person name="Johnson A."/>
            <person name="Loviza R."/>
            <person name="Walstead R."/>
            <person name="Shah Z."/>
            <person name="Kiflezghi M."/>
            <person name="Wade K."/>
            <person name="Ball S.L."/>
            <person name="Bradley K.W."/>
            <person name="Asai D.J."/>
            <person name="Bowman C.A."/>
            <person name="Russell D.A."/>
            <person name="Pope W.H."/>
            <person name="Jacobs-Sera D."/>
            <person name="Hendrix R.W."/>
            <person name="Hatfull G.F."/>
        </authorList>
    </citation>
    <scope>NUCLEOTIDE SEQUENCE [LARGE SCALE GENOMIC DNA]</scope>
    <source>
        <strain evidence="1 2">DSM 27648</strain>
    </source>
</reference>
<keyword evidence="2" id="KW-1185">Reference proteome</keyword>
<dbReference type="STRING" id="1391654.AKJ09_09247"/>
<dbReference type="InterPro" id="IPR017853">
    <property type="entry name" value="GH"/>
</dbReference>
<dbReference type="KEGG" id="llu:AKJ09_09247"/>
<protein>
    <recommendedName>
        <fullName evidence="3">Endo-1,4-beta-xylanase A</fullName>
    </recommendedName>
</protein>
<gene>
    <name evidence="1" type="ORF">AKJ09_09247</name>
</gene>
<proteinExistence type="predicted"/>
<evidence type="ECO:0000313" key="1">
    <source>
        <dbReference type="EMBL" id="AKV02584.1"/>
    </source>
</evidence>
<dbReference type="AlphaFoldDB" id="A0A0K1QA15"/>
<sequence>MSPGLAFAQSAQAASAERAVSAKLGLDGSFFVGLGNDAAGNDPNANHAYTLGPKLDVHYMYLSGLDWPSWNAPEGNYVTVQANAARDHGMVPMFTLYQAAAYGEGNLGAFNTTDFMTRYWHGVRVMFQRLGEFDAPAIVHLEPDLWGYAQQKGGDDPAAVPMKVGSVVPECQDLPENVAGMASCAIRLSRTLAPKAVVGLSASTFGATTTGKTDPARVAGYLAKLGADADIVVVETLDRDAGCFEVGSDPNCHRSGNFYWTDADFDEHLAWANTIRTVTGKPLVWWQMPLGVPSESAGSSAHYRDNRVQYLFSHPARFAQAGGIGAVFGTGARNQTDATTDGGQFRNAVTGYRAAPVPLL</sequence>
<organism evidence="1 2">
    <name type="scientific">Labilithrix luteola</name>
    <dbReference type="NCBI Taxonomy" id="1391654"/>
    <lineage>
        <taxon>Bacteria</taxon>
        <taxon>Pseudomonadati</taxon>
        <taxon>Myxococcota</taxon>
        <taxon>Polyangia</taxon>
        <taxon>Polyangiales</taxon>
        <taxon>Labilitrichaceae</taxon>
        <taxon>Labilithrix</taxon>
    </lineage>
</organism>
<dbReference type="Proteomes" id="UP000064967">
    <property type="component" value="Chromosome"/>
</dbReference>
<evidence type="ECO:0000313" key="2">
    <source>
        <dbReference type="Proteomes" id="UP000064967"/>
    </source>
</evidence>
<dbReference type="EMBL" id="CP012333">
    <property type="protein sequence ID" value="AKV02584.1"/>
    <property type="molecule type" value="Genomic_DNA"/>
</dbReference>
<evidence type="ECO:0008006" key="3">
    <source>
        <dbReference type="Google" id="ProtNLM"/>
    </source>
</evidence>